<dbReference type="OrthoDB" id="983143at2"/>
<feature type="chain" id="PRO_5011789777" evidence="1">
    <location>
        <begin position="23"/>
        <end position="837"/>
    </location>
</feature>
<proteinExistence type="predicted"/>
<dbReference type="STRING" id="1267423.SAMN05216290_1886"/>
<evidence type="ECO:0000313" key="2">
    <source>
        <dbReference type="EMBL" id="SEW20310.1"/>
    </source>
</evidence>
<keyword evidence="1" id="KW-0732">Signal</keyword>
<dbReference type="AlphaFoldDB" id="A0A1I0Q0C5"/>
<dbReference type="Proteomes" id="UP000199437">
    <property type="component" value="Unassembled WGS sequence"/>
</dbReference>
<organism evidence="2 3">
    <name type="scientific">Roseivirga pacifica</name>
    <dbReference type="NCBI Taxonomy" id="1267423"/>
    <lineage>
        <taxon>Bacteria</taxon>
        <taxon>Pseudomonadati</taxon>
        <taxon>Bacteroidota</taxon>
        <taxon>Cytophagia</taxon>
        <taxon>Cytophagales</taxon>
        <taxon>Roseivirgaceae</taxon>
        <taxon>Roseivirga</taxon>
    </lineage>
</organism>
<dbReference type="SUPFAM" id="SSF49464">
    <property type="entry name" value="Carboxypeptidase regulatory domain-like"/>
    <property type="match status" value="1"/>
</dbReference>
<feature type="signal peptide" evidence="1">
    <location>
        <begin position="1"/>
        <end position="22"/>
    </location>
</feature>
<keyword evidence="3" id="KW-1185">Reference proteome</keyword>
<dbReference type="Pfam" id="PF13715">
    <property type="entry name" value="CarbopepD_reg_2"/>
    <property type="match status" value="1"/>
</dbReference>
<accession>A0A1I0Q0C5</accession>
<dbReference type="Gene3D" id="2.60.40.1120">
    <property type="entry name" value="Carboxypeptidase-like, regulatory domain"/>
    <property type="match status" value="1"/>
</dbReference>
<dbReference type="InterPro" id="IPR008969">
    <property type="entry name" value="CarboxyPept-like_regulatory"/>
</dbReference>
<dbReference type="InterPro" id="IPR043741">
    <property type="entry name" value="DUF5686"/>
</dbReference>
<evidence type="ECO:0000313" key="3">
    <source>
        <dbReference type="Proteomes" id="UP000199437"/>
    </source>
</evidence>
<dbReference type="EMBL" id="FOIR01000002">
    <property type="protein sequence ID" value="SEW20310.1"/>
    <property type="molecule type" value="Genomic_DNA"/>
</dbReference>
<sequence>MTKILTPLLGVLLLFSGVYTHAQTVIEGKVTDSSTGDPIPFANVVIKGSSVGSTTDFDGFFKIKGDAESDTLVVSYIGYERKEKRYEKGVSQVLNFQLNPEATNLGDFVIVAGKQENPAFPIMRQIIENKNRNDKRSLDAYQYTSYNKIEVDVDNITDKLREKKFMKRITSVLDSIETIAGEDGKPILPLFISESLSDFYYRSEPRLQKEYVRNTKITGVGLEDGSLISQVIGSSFQQYNFYQNRMNIVDKEFASPIGDGWRLLYDYELQDSLYIDDDYCYLLEFQPKNDQELAFTGKMWITKNEFALKRIDVTMAKTANINFIEKIKIQQELDRTETGPWLPVKSRILVDVAELTNNSAGFLAKFYSSNQNLQVTKPKPTSFYERGIELAEEAVTNSEDFWAQHRHEKLSPTEVNVIAMIDTLNNIPFVKTWTEIMKTAARGYVEVGMFDIGPIPLTISGNNVEGWRGRLGGRTNENFSKKWQFNGYGAYGLDDKKWKYGFGAKYIIDRKKWTTISANYRTDIDQFGVQVNPLTSIAEGSAFIALTSLGDLVRPFYYDRAQVEFARQFSRAFSASVSLRNQNFTPLFDFRYRKELNRVDSPLGTDFTTTETIVRLKYARDETFLINDNNRISLGTLRWPIFMLSYTRGFKGPINGDFDYNKVDIAVSQTLKMGFWGNMSYQINAGHIFDEVPYPLLTAHIGNESIVYTDIAFNTMDFYEYVSETYGSLKLQHKFEGFILNRIPLIKKLKWRLVGTGSMLFGGVSESTLAVQVLEDENGNPLPQFGTLKPSKPFTEVGIGIENILKFFRVDYVRRLTYLDQPRVRKSTIKVSFDISL</sequence>
<gene>
    <name evidence="2" type="ORF">SAMN05216290_1886</name>
</gene>
<reference evidence="3" key="1">
    <citation type="submission" date="2016-10" db="EMBL/GenBank/DDBJ databases">
        <authorList>
            <person name="Varghese N."/>
            <person name="Submissions S."/>
        </authorList>
    </citation>
    <scope>NUCLEOTIDE SEQUENCE [LARGE SCALE GENOMIC DNA]</scope>
    <source>
        <strain evidence="3">CGMCC 1.12402</strain>
    </source>
</reference>
<protein>
    <submittedName>
        <fullName evidence="2">CarboxypepD_reg-like domain-containing protein</fullName>
    </submittedName>
</protein>
<name>A0A1I0Q0C5_9BACT</name>
<dbReference type="RefSeq" id="WP_090258340.1">
    <property type="nucleotide sequence ID" value="NZ_FOIR01000002.1"/>
</dbReference>
<dbReference type="GeneID" id="99986605"/>
<dbReference type="Pfam" id="PF18939">
    <property type="entry name" value="DUF5686"/>
    <property type="match status" value="1"/>
</dbReference>
<evidence type="ECO:0000256" key="1">
    <source>
        <dbReference type="SAM" id="SignalP"/>
    </source>
</evidence>